<evidence type="ECO:0000256" key="4">
    <source>
        <dbReference type="ARBA" id="ARBA00010694"/>
    </source>
</evidence>
<dbReference type="EMBL" id="REGN01002451">
    <property type="protein sequence ID" value="RNA27995.1"/>
    <property type="molecule type" value="Genomic_DNA"/>
</dbReference>
<dbReference type="GO" id="GO:0005840">
    <property type="term" value="C:ribosome"/>
    <property type="evidence" value="ECO:0007669"/>
    <property type="project" value="UniProtKB-KW"/>
</dbReference>
<proteinExistence type="inferred from homology"/>
<keyword evidence="8" id="KW-0689">Ribosomal protein</keyword>
<dbReference type="InterPro" id="IPR013657">
    <property type="entry name" value="SCL35B1-4/HUT1"/>
</dbReference>
<evidence type="ECO:0000256" key="12">
    <source>
        <dbReference type="ARBA" id="ARBA00023274"/>
    </source>
</evidence>
<evidence type="ECO:0000256" key="5">
    <source>
        <dbReference type="ARBA" id="ARBA00022448"/>
    </source>
</evidence>
<dbReference type="OrthoDB" id="999962at2759"/>
<dbReference type="InterPro" id="IPR018305">
    <property type="entry name" value="Ribosomal_m50"/>
</dbReference>
<evidence type="ECO:0000256" key="10">
    <source>
        <dbReference type="ARBA" id="ARBA00023128"/>
    </source>
</evidence>
<evidence type="ECO:0000256" key="11">
    <source>
        <dbReference type="ARBA" id="ARBA00023136"/>
    </source>
</evidence>
<dbReference type="GO" id="GO:1990904">
    <property type="term" value="C:ribonucleoprotein complex"/>
    <property type="evidence" value="ECO:0007669"/>
    <property type="project" value="UniProtKB-KW"/>
</dbReference>
<feature type="transmembrane region" description="Helical" evidence="14">
    <location>
        <begin position="193"/>
        <end position="210"/>
    </location>
</feature>
<evidence type="ECO:0000256" key="2">
    <source>
        <dbReference type="ARBA" id="ARBA00004173"/>
    </source>
</evidence>
<organism evidence="15 16">
    <name type="scientific">Brachionus plicatilis</name>
    <name type="common">Marine rotifer</name>
    <name type="synonym">Brachionus muelleri</name>
    <dbReference type="NCBI Taxonomy" id="10195"/>
    <lineage>
        <taxon>Eukaryota</taxon>
        <taxon>Metazoa</taxon>
        <taxon>Spiralia</taxon>
        <taxon>Gnathifera</taxon>
        <taxon>Rotifera</taxon>
        <taxon>Eurotatoria</taxon>
        <taxon>Monogononta</taxon>
        <taxon>Pseudotrocha</taxon>
        <taxon>Ploima</taxon>
        <taxon>Brachionidae</taxon>
        <taxon>Brachionus</taxon>
    </lineage>
</organism>
<protein>
    <recommendedName>
        <fullName evidence="13">Large ribosomal subunit protein mL50</fullName>
    </recommendedName>
</protein>
<evidence type="ECO:0000256" key="6">
    <source>
        <dbReference type="ARBA" id="ARBA00022597"/>
    </source>
</evidence>
<evidence type="ECO:0000256" key="8">
    <source>
        <dbReference type="ARBA" id="ARBA00022980"/>
    </source>
</evidence>
<dbReference type="GO" id="GO:0005739">
    <property type="term" value="C:mitochondrion"/>
    <property type="evidence" value="ECO:0007669"/>
    <property type="project" value="UniProtKB-SubCell"/>
</dbReference>
<dbReference type="GO" id="GO:0000139">
    <property type="term" value="C:Golgi membrane"/>
    <property type="evidence" value="ECO:0007669"/>
    <property type="project" value="TreeGrafter"/>
</dbReference>
<dbReference type="Pfam" id="PF08449">
    <property type="entry name" value="UAA"/>
    <property type="match status" value="1"/>
</dbReference>
<keyword evidence="7 14" id="KW-0812">Transmembrane</keyword>
<name>A0A3M7RXC2_BRAPC</name>
<keyword evidence="12" id="KW-0687">Ribonucleoprotein</keyword>
<reference evidence="15 16" key="1">
    <citation type="journal article" date="2018" name="Sci. Rep.">
        <title>Genomic signatures of local adaptation to the degree of environmental predictability in rotifers.</title>
        <authorList>
            <person name="Franch-Gras L."/>
            <person name="Hahn C."/>
            <person name="Garcia-Roger E.M."/>
            <person name="Carmona M.J."/>
            <person name="Serra M."/>
            <person name="Gomez A."/>
        </authorList>
    </citation>
    <scope>NUCLEOTIDE SEQUENCE [LARGE SCALE GENOMIC DNA]</scope>
    <source>
        <strain evidence="15">HYR1</strain>
    </source>
</reference>
<comment type="subcellular location">
    <subcellularLocation>
        <location evidence="1">Endomembrane system</location>
        <topology evidence="1">Multi-pass membrane protein</topology>
    </subcellularLocation>
    <subcellularLocation>
        <location evidence="2">Mitochondrion</location>
    </subcellularLocation>
</comment>
<keyword evidence="16" id="KW-1185">Reference proteome</keyword>
<accession>A0A3M7RXC2</accession>
<dbReference type="PANTHER" id="PTHR10778">
    <property type="entry name" value="SOLUTE CARRIER FAMILY 35 MEMBER B"/>
    <property type="match status" value="1"/>
</dbReference>
<evidence type="ECO:0000256" key="14">
    <source>
        <dbReference type="SAM" id="Phobius"/>
    </source>
</evidence>
<sequence length="525" mass="60206">MHYFFSIVTVFLGCCSNVFFLELLTSVHPGSGNLITLAQFLFISVKGFVFEHKFGTKKPIIPIRKYMSLVVMFFVVSVVNNYALNFNISMPLHMIFRSGSLIANMFLGILILKKKYCLREYVSILFITIGIVSCTLASSSEIKSTDKVSNDLVDFLWWIVGILMLTFALLLSAGMGIIQEGLYKTHGKHPSEALYYNHVLTLPAFVLLYNDISTHVTFFNQSTPYDLIVCSIPILWLYLIGNTMTQYVCISSVFVLTTECASLTVTLVLTLRKFVSLIISIIYFKNPFTIWHWIGTLLDLNWIKKDKMINLLKISRFSLLNVVSKSESATRSLVSFKDLFGSKEKSEISETNNQNEILITTDFEAIKNTETTRLVRVKAYKPPVNVEELIKEICHESFGSAFDDQNYQNLSLSDSGIKFDLLTKCISTFGHNIPNTILNDIKNVQDLIKYYMTEIKDTSPLEDIYHQQDLPKNLHINLEYNRFNPETDRFFNGKDAFPERNTAVTSLWYSKKYKPIIKKKPYFTK</sequence>
<keyword evidence="11 14" id="KW-0472">Membrane</keyword>
<dbReference type="GO" id="GO:0005789">
    <property type="term" value="C:endoplasmic reticulum membrane"/>
    <property type="evidence" value="ECO:0007669"/>
    <property type="project" value="TreeGrafter"/>
</dbReference>
<comment type="caution">
    <text evidence="15">The sequence shown here is derived from an EMBL/GenBank/DDBJ whole genome shotgun (WGS) entry which is preliminary data.</text>
</comment>
<feature type="transmembrane region" description="Helical" evidence="14">
    <location>
        <begin position="155"/>
        <end position="173"/>
    </location>
</feature>
<dbReference type="GO" id="GO:0005462">
    <property type="term" value="F:UDP-N-acetylglucosamine transmembrane transporter activity"/>
    <property type="evidence" value="ECO:0007669"/>
    <property type="project" value="TreeGrafter"/>
</dbReference>
<keyword evidence="5" id="KW-0813">Transport</keyword>
<dbReference type="STRING" id="10195.A0A3M7RXC2"/>
<dbReference type="Pfam" id="PF10501">
    <property type="entry name" value="Ribosomal_L50"/>
    <property type="match status" value="1"/>
</dbReference>
<dbReference type="PANTHER" id="PTHR10778:SF4">
    <property type="entry name" value="NUCLEOTIDE SUGAR TRANSPORTER SLC35B4"/>
    <property type="match status" value="1"/>
</dbReference>
<evidence type="ECO:0000313" key="15">
    <source>
        <dbReference type="EMBL" id="RNA27995.1"/>
    </source>
</evidence>
<feature type="transmembrane region" description="Helical" evidence="14">
    <location>
        <begin position="69"/>
        <end position="88"/>
    </location>
</feature>
<evidence type="ECO:0000256" key="9">
    <source>
        <dbReference type="ARBA" id="ARBA00022989"/>
    </source>
</evidence>
<evidence type="ECO:0000256" key="1">
    <source>
        <dbReference type="ARBA" id="ARBA00004127"/>
    </source>
</evidence>
<evidence type="ECO:0000256" key="7">
    <source>
        <dbReference type="ARBA" id="ARBA00022692"/>
    </source>
</evidence>
<comment type="similarity">
    <text evidence="4">Belongs to the nucleotide-sugar transporter family. SLC35B subfamily.</text>
</comment>
<evidence type="ECO:0000256" key="13">
    <source>
        <dbReference type="ARBA" id="ARBA00035183"/>
    </source>
</evidence>
<gene>
    <name evidence="15" type="ORF">BpHYR1_040050</name>
</gene>
<dbReference type="Proteomes" id="UP000276133">
    <property type="component" value="Unassembled WGS sequence"/>
</dbReference>
<evidence type="ECO:0000256" key="3">
    <source>
        <dbReference type="ARBA" id="ARBA00008860"/>
    </source>
</evidence>
<feature type="transmembrane region" description="Helical" evidence="14">
    <location>
        <begin position="94"/>
        <end position="112"/>
    </location>
</feature>
<dbReference type="GO" id="GO:0005464">
    <property type="term" value="F:UDP-xylose transmembrane transporter activity"/>
    <property type="evidence" value="ECO:0007669"/>
    <property type="project" value="TreeGrafter"/>
</dbReference>
<keyword evidence="10" id="KW-0496">Mitochondrion</keyword>
<keyword evidence="9 14" id="KW-1133">Transmembrane helix</keyword>
<feature type="transmembrane region" description="Helical" evidence="14">
    <location>
        <begin position="121"/>
        <end position="140"/>
    </location>
</feature>
<keyword evidence="6" id="KW-0762">Sugar transport</keyword>
<evidence type="ECO:0000313" key="16">
    <source>
        <dbReference type="Proteomes" id="UP000276133"/>
    </source>
</evidence>
<dbReference type="AlphaFoldDB" id="A0A3M7RXC2"/>
<feature type="transmembrane region" description="Helical" evidence="14">
    <location>
        <begin position="30"/>
        <end position="49"/>
    </location>
</feature>
<comment type="similarity">
    <text evidence="3">Belongs to the mitochondrion-specific ribosomal protein mL50 family.</text>
</comment>